<protein>
    <recommendedName>
        <fullName evidence="3">C2H2-type domain-containing protein</fullName>
    </recommendedName>
</protein>
<dbReference type="Proteomes" id="UP000005627">
    <property type="component" value="Chromosome 5"/>
</dbReference>
<dbReference type="KEGG" id="tdl:TDEL_0E01520"/>
<feature type="region of interest" description="Disordered" evidence="2">
    <location>
        <begin position="180"/>
        <end position="207"/>
    </location>
</feature>
<feature type="compositionally biased region" description="Low complexity" evidence="2">
    <location>
        <begin position="1"/>
        <end position="17"/>
    </location>
</feature>
<evidence type="ECO:0000313" key="4">
    <source>
        <dbReference type="EMBL" id="CCE92395.1"/>
    </source>
</evidence>
<dbReference type="PROSITE" id="PS50157">
    <property type="entry name" value="ZINC_FINGER_C2H2_2"/>
    <property type="match status" value="1"/>
</dbReference>
<dbReference type="AlphaFoldDB" id="G8ZUV1"/>
<dbReference type="HOGENOM" id="CLU_035625_0_1_1"/>
<feature type="domain" description="C2H2-type" evidence="3">
    <location>
        <begin position="238"/>
        <end position="265"/>
    </location>
</feature>
<feature type="region of interest" description="Disordered" evidence="2">
    <location>
        <begin position="1"/>
        <end position="79"/>
    </location>
</feature>
<evidence type="ECO:0000259" key="3">
    <source>
        <dbReference type="PROSITE" id="PS50157"/>
    </source>
</evidence>
<organism evidence="4 5">
    <name type="scientific">Torulaspora delbrueckii</name>
    <name type="common">Yeast</name>
    <name type="synonym">Candida colliculosa</name>
    <dbReference type="NCBI Taxonomy" id="4950"/>
    <lineage>
        <taxon>Eukaryota</taxon>
        <taxon>Fungi</taxon>
        <taxon>Dikarya</taxon>
        <taxon>Ascomycota</taxon>
        <taxon>Saccharomycotina</taxon>
        <taxon>Saccharomycetes</taxon>
        <taxon>Saccharomycetales</taxon>
        <taxon>Saccharomycetaceae</taxon>
        <taxon>Torulaspora</taxon>
    </lineage>
</organism>
<dbReference type="EMBL" id="HE616746">
    <property type="protein sequence ID" value="CCE92395.1"/>
    <property type="molecule type" value="Genomic_DNA"/>
</dbReference>
<dbReference type="GO" id="GO:0043565">
    <property type="term" value="F:sequence-specific DNA binding"/>
    <property type="evidence" value="ECO:0007669"/>
    <property type="project" value="EnsemblFungi"/>
</dbReference>
<evidence type="ECO:0000313" key="5">
    <source>
        <dbReference type="Proteomes" id="UP000005627"/>
    </source>
</evidence>
<accession>G8ZUV1</accession>
<dbReference type="Gene3D" id="3.30.160.60">
    <property type="entry name" value="Classic Zinc Finger"/>
    <property type="match status" value="1"/>
</dbReference>
<keyword evidence="5" id="KW-1185">Reference proteome</keyword>
<feature type="region of interest" description="Disordered" evidence="2">
    <location>
        <begin position="270"/>
        <end position="289"/>
    </location>
</feature>
<dbReference type="InterPro" id="IPR013087">
    <property type="entry name" value="Znf_C2H2_type"/>
</dbReference>
<feature type="compositionally biased region" description="Low complexity" evidence="2">
    <location>
        <begin position="38"/>
        <end position="51"/>
    </location>
</feature>
<keyword evidence="1" id="KW-0862">Zinc</keyword>
<name>G8ZUV1_TORDE</name>
<dbReference type="FunCoup" id="G8ZUV1">
    <property type="interactions" value="48"/>
</dbReference>
<dbReference type="InParanoid" id="G8ZUV1"/>
<dbReference type="STRING" id="1076872.G8ZUV1"/>
<dbReference type="SUPFAM" id="SSF57667">
    <property type="entry name" value="beta-beta-alpha zinc fingers"/>
    <property type="match status" value="1"/>
</dbReference>
<dbReference type="InterPro" id="IPR036236">
    <property type="entry name" value="Znf_C2H2_sf"/>
</dbReference>
<dbReference type="OrthoDB" id="10018191at2759"/>
<dbReference type="RefSeq" id="XP_003681606.1">
    <property type="nucleotide sequence ID" value="XM_003681558.1"/>
</dbReference>
<feature type="compositionally biased region" description="Low complexity" evidence="2">
    <location>
        <begin position="186"/>
        <end position="199"/>
    </location>
</feature>
<dbReference type="eggNOG" id="KOG1721">
    <property type="taxonomic scope" value="Eukaryota"/>
</dbReference>
<keyword evidence="1" id="KW-0479">Metal-binding</keyword>
<evidence type="ECO:0000256" key="2">
    <source>
        <dbReference type="SAM" id="MobiDB-lite"/>
    </source>
</evidence>
<dbReference type="PROSITE" id="PS00028">
    <property type="entry name" value="ZINC_FINGER_C2H2_1"/>
    <property type="match status" value="1"/>
</dbReference>
<feature type="compositionally biased region" description="Polar residues" evidence="2">
    <location>
        <begin position="64"/>
        <end position="77"/>
    </location>
</feature>
<feature type="compositionally biased region" description="Low complexity" evidence="2">
    <location>
        <begin position="98"/>
        <end position="109"/>
    </location>
</feature>
<feature type="compositionally biased region" description="Polar residues" evidence="2">
    <location>
        <begin position="110"/>
        <end position="128"/>
    </location>
</feature>
<feature type="region of interest" description="Disordered" evidence="2">
    <location>
        <begin position="98"/>
        <end position="164"/>
    </location>
</feature>
<feature type="compositionally biased region" description="Low complexity" evidence="2">
    <location>
        <begin position="129"/>
        <end position="163"/>
    </location>
</feature>
<dbReference type="GO" id="GO:0008270">
    <property type="term" value="F:zinc ion binding"/>
    <property type="evidence" value="ECO:0007669"/>
    <property type="project" value="UniProtKB-KW"/>
</dbReference>
<proteinExistence type="predicted"/>
<evidence type="ECO:0000256" key="1">
    <source>
        <dbReference type="PROSITE-ProRule" id="PRU00042"/>
    </source>
</evidence>
<sequence length="399" mass="44115">MLAMATTLPTSTTNTRTASEQADHSGEHKLKAPIPRMTNTTATTASTSNSSKPAASLVQHHQPFVSSPTPTSSNSHVTLPPISSFDNLIKAAEKQYSNNTNTNSSQISTPMNGPSPSFLSYQLSPTEASSSPTVPRSVVQRPSSVVSNSSSSSSSFSPRGSLSMTTSSFEHSLSPILATAPSNHLPSSRTDPLSSSSQPYVNKIHKPRKKKQCPICHNFYANLSTHKSTHLTPEDRPHKCPICRRGFARNNDLIRHKKRHWKDEILENNSSVENSDADEHVSSHQHLDEHDQLKSLHQIKGTFKCPFNAALIQLDMEIYPYKSKPLNFETSSCHQTGVFSRCDTFKNHLKALHFEYPPGTKKRDRTVVAGRCKHCGIKFANVDTWLNEHVGKTCGYTYH</sequence>
<dbReference type="Pfam" id="PF13894">
    <property type="entry name" value="zf-C2H2_4"/>
    <property type="match status" value="1"/>
</dbReference>
<gene>
    <name evidence="4" type="primary">TDEL0E01520</name>
    <name evidence="4" type="ORF">TDEL_0E01520</name>
</gene>
<keyword evidence="1" id="KW-0863">Zinc-finger</keyword>
<feature type="compositionally biased region" description="Basic and acidic residues" evidence="2">
    <location>
        <begin position="277"/>
        <end position="289"/>
    </location>
</feature>
<reference evidence="4 5" key="1">
    <citation type="journal article" date="2011" name="Proc. Natl. Acad. Sci. U.S.A.">
        <title>Evolutionary erosion of yeast sex chromosomes by mating-type switching accidents.</title>
        <authorList>
            <person name="Gordon J.L."/>
            <person name="Armisen D."/>
            <person name="Proux-Wera E."/>
            <person name="Oheigeartaigh S.S."/>
            <person name="Byrne K.P."/>
            <person name="Wolfe K.H."/>
        </authorList>
    </citation>
    <scope>NUCLEOTIDE SEQUENCE [LARGE SCALE GENOMIC DNA]</scope>
    <source>
        <strain evidence="5">ATCC 10662 / CBS 1146 / NBRC 0425 / NCYC 2629 / NRRL Y-866</strain>
    </source>
</reference>
<dbReference type="GeneID" id="11503796"/>
<feature type="compositionally biased region" description="Basic and acidic residues" evidence="2">
    <location>
        <begin position="21"/>
        <end position="30"/>
    </location>
</feature>
<dbReference type="SMART" id="SM00355">
    <property type="entry name" value="ZnF_C2H2"/>
    <property type="match status" value="2"/>
</dbReference>